<evidence type="ECO:0000313" key="1">
    <source>
        <dbReference type="EMBL" id="ONM31557.1"/>
    </source>
</evidence>
<proteinExistence type="predicted"/>
<protein>
    <submittedName>
        <fullName evidence="1">Uncharacterized protein</fullName>
    </submittedName>
</protein>
<reference evidence="1" key="1">
    <citation type="submission" date="2015-12" db="EMBL/GenBank/DDBJ databases">
        <title>Update maize B73 reference genome by single molecule sequencing technologies.</title>
        <authorList>
            <consortium name="Maize Genome Sequencing Project"/>
            <person name="Ware D."/>
        </authorList>
    </citation>
    <scope>NUCLEOTIDE SEQUENCE [LARGE SCALE GENOMIC DNA]</scope>
    <source>
        <tissue evidence="1">Seedling</tissue>
    </source>
</reference>
<dbReference type="EMBL" id="CM007649">
    <property type="protein sequence ID" value="ONM31557.1"/>
    <property type="molecule type" value="Genomic_DNA"/>
</dbReference>
<organism evidence="1">
    <name type="scientific">Zea mays</name>
    <name type="common">Maize</name>
    <dbReference type="NCBI Taxonomy" id="4577"/>
    <lineage>
        <taxon>Eukaryota</taxon>
        <taxon>Viridiplantae</taxon>
        <taxon>Streptophyta</taxon>
        <taxon>Embryophyta</taxon>
        <taxon>Tracheophyta</taxon>
        <taxon>Spermatophyta</taxon>
        <taxon>Magnoliopsida</taxon>
        <taxon>Liliopsida</taxon>
        <taxon>Poales</taxon>
        <taxon>Poaceae</taxon>
        <taxon>PACMAD clade</taxon>
        <taxon>Panicoideae</taxon>
        <taxon>Andropogonodae</taxon>
        <taxon>Andropogoneae</taxon>
        <taxon>Tripsacinae</taxon>
        <taxon>Zea</taxon>
    </lineage>
</organism>
<accession>A0A1D6MRE7</accession>
<sequence length="48" mass="4972">MPCPPSPMPSPSPQAGSLSRLAWLYVVVAGCADRTIVSGLLEKSSSNI</sequence>
<gene>
    <name evidence="1" type="ORF">ZEAMMB73_Zm00001d040563</name>
</gene>
<dbReference type="AlphaFoldDB" id="A0A1D6MRE7"/>
<name>A0A1D6MRE7_MAIZE</name>